<name>A0A4S8FE56_9BURK</name>
<gene>
    <name evidence="2" type="ORF">E9531_02845</name>
</gene>
<dbReference type="OrthoDB" id="8892216at2"/>
<dbReference type="Pfam" id="PF03401">
    <property type="entry name" value="TctC"/>
    <property type="match status" value="1"/>
</dbReference>
<reference evidence="2 3" key="1">
    <citation type="journal article" date="2015" name="Antonie Van Leeuwenhoek">
        <title>Lampropedia puyangensis sp. nov., isolated from symptomatic bark of Populus ? euramericana canker and emended description of Lampropedia hyalina (Ehrenberg 1832) Lee et al. 2004.</title>
        <authorList>
            <person name="Li Y."/>
            <person name="Wang T."/>
            <person name="Piao C.G."/>
            <person name="Wang L.F."/>
            <person name="Tian G.Z."/>
            <person name="Zhu T.H."/>
            <person name="Guo M.W."/>
        </authorList>
    </citation>
    <scope>NUCLEOTIDE SEQUENCE [LARGE SCALE GENOMIC DNA]</scope>
    <source>
        <strain evidence="2 3">2-bin</strain>
    </source>
</reference>
<dbReference type="PIRSF" id="PIRSF017082">
    <property type="entry name" value="YflP"/>
    <property type="match status" value="1"/>
</dbReference>
<proteinExistence type="inferred from homology"/>
<evidence type="ECO:0000313" key="3">
    <source>
        <dbReference type="Proteomes" id="UP000308917"/>
    </source>
</evidence>
<dbReference type="AlphaFoldDB" id="A0A4S8FE56"/>
<organism evidence="2 3">
    <name type="scientific">Lampropedia puyangensis</name>
    <dbReference type="NCBI Taxonomy" id="1330072"/>
    <lineage>
        <taxon>Bacteria</taxon>
        <taxon>Pseudomonadati</taxon>
        <taxon>Pseudomonadota</taxon>
        <taxon>Betaproteobacteria</taxon>
        <taxon>Burkholderiales</taxon>
        <taxon>Comamonadaceae</taxon>
        <taxon>Lampropedia</taxon>
    </lineage>
</organism>
<dbReference type="PANTHER" id="PTHR42928:SF5">
    <property type="entry name" value="BLR1237 PROTEIN"/>
    <property type="match status" value="1"/>
</dbReference>
<dbReference type="Gene3D" id="3.40.190.10">
    <property type="entry name" value="Periplasmic binding protein-like II"/>
    <property type="match status" value="1"/>
</dbReference>
<protein>
    <submittedName>
        <fullName evidence="2">Tripartite tricarboxylate transporter substrate binding protein</fullName>
    </submittedName>
</protein>
<dbReference type="Proteomes" id="UP000308917">
    <property type="component" value="Unassembled WGS sequence"/>
</dbReference>
<dbReference type="Gene3D" id="3.40.190.150">
    <property type="entry name" value="Bordetella uptake gene, domain 1"/>
    <property type="match status" value="1"/>
</dbReference>
<comment type="caution">
    <text evidence="2">The sequence shown here is derived from an EMBL/GenBank/DDBJ whole genome shotgun (WGS) entry which is preliminary data.</text>
</comment>
<dbReference type="CDD" id="cd13578">
    <property type="entry name" value="PBP2_Bug27"/>
    <property type="match status" value="1"/>
</dbReference>
<keyword evidence="3" id="KW-1185">Reference proteome</keyword>
<sequence length="306" mass="32589">MANTTSAQNFPDKTVKIIVPYAPGGATDIIARILSDELYRSWNTPVIVENRAGAGTTVGAEFVAKSPPNGYTLYETTATHTVTSSLYSNLSFDPVKDFTPITLTSTIPLVLVVANKVPANDLPSFLNWAKALPQGLSIGSPGTGSVQHLTSELFKQKTGIKGTNVPYRGGAPMVTDLVGNQLDAAFVTLSEVAPYISSGKVKAIALAHHQRMKSMPEIPTFDELGMKDFLAATWFGTFAPANMDPTLRDKIAADIQSVVALPGVTRKLEEMGGEVNNLGPIAFKALVEAEQKRWAEAVALSGAKID</sequence>
<dbReference type="EMBL" id="STFG01000001">
    <property type="protein sequence ID" value="THU05557.1"/>
    <property type="molecule type" value="Genomic_DNA"/>
</dbReference>
<dbReference type="InterPro" id="IPR005064">
    <property type="entry name" value="BUG"/>
</dbReference>
<comment type="similarity">
    <text evidence="1">Belongs to the UPF0065 (bug) family.</text>
</comment>
<evidence type="ECO:0000256" key="1">
    <source>
        <dbReference type="ARBA" id="ARBA00006987"/>
    </source>
</evidence>
<dbReference type="SUPFAM" id="SSF53850">
    <property type="entry name" value="Periplasmic binding protein-like II"/>
    <property type="match status" value="1"/>
</dbReference>
<evidence type="ECO:0000313" key="2">
    <source>
        <dbReference type="EMBL" id="THU05557.1"/>
    </source>
</evidence>
<accession>A0A4S8FE56</accession>
<dbReference type="PANTHER" id="PTHR42928">
    <property type="entry name" value="TRICARBOXYLATE-BINDING PROTEIN"/>
    <property type="match status" value="1"/>
</dbReference>
<dbReference type="InterPro" id="IPR042100">
    <property type="entry name" value="Bug_dom1"/>
</dbReference>